<name>A0A6A8D6W0_9BACI</name>
<comment type="caution">
    <text evidence="2">The sequence shown here is derived from an EMBL/GenBank/DDBJ whole genome shotgun (WGS) entry which is preliminary data.</text>
</comment>
<keyword evidence="3" id="KW-1185">Reference proteome</keyword>
<proteinExistence type="predicted"/>
<protein>
    <submittedName>
        <fullName evidence="2">Uncharacterized protein</fullName>
    </submittedName>
</protein>
<dbReference type="RefSeq" id="WP_153734992.1">
    <property type="nucleotide sequence ID" value="NZ_WJNG01000002.1"/>
</dbReference>
<dbReference type="EMBL" id="WJNG01000002">
    <property type="protein sequence ID" value="MRH41318.1"/>
    <property type="molecule type" value="Genomic_DNA"/>
</dbReference>
<dbReference type="OrthoDB" id="2966404at2"/>
<accession>A0A6A8D6W0</accession>
<evidence type="ECO:0000256" key="1">
    <source>
        <dbReference type="SAM" id="Coils"/>
    </source>
</evidence>
<keyword evidence="1" id="KW-0175">Coiled coil</keyword>
<dbReference type="AlphaFoldDB" id="A0A6A8D6W0"/>
<evidence type="ECO:0000313" key="2">
    <source>
        <dbReference type="EMBL" id="MRH41318.1"/>
    </source>
</evidence>
<evidence type="ECO:0000313" key="3">
    <source>
        <dbReference type="Proteomes" id="UP000799092"/>
    </source>
</evidence>
<gene>
    <name evidence="2" type="ORF">GH741_01355</name>
</gene>
<sequence length="430" mass="50524">MTTKEVSQRWLEIQQDIKNDFLTHITKPELVAIVKKLDLDVQGFSKRNVHKAREPFLKQAVTQLIDNTIDLHLFFSSFTQPFYQQMEDYDYQTFLLKASLSDGPTNIDKLLLLATLFPEQYKENRDQIASNIKNGQDALCGFVEPSLTDILSSNVEKYDFTRLFKEFFNQHEELNGNILPDTFDPDDFFTNVYEDLEKSYVLNLLKDFDLDDFNFSDQDLLFIFKLGLAEAIYHDVEQLKIHKNTADKALAERDSFESKVNQFSKQRLDQSNKIKEKDKEIKQLNAQHKKELKTVSLENEKLRQSMEKVTIENKQLNQNQEKMQFNLFNDEDQFFFMTRANQSSFNKLIPNNLIISYDPDTSFSEQFKSLPNNRLLFIDANKMTSKLQMTIENHLNYKKISYKFVSGAPETMFRQIIFYLEGDSSDETNK</sequence>
<reference evidence="2" key="1">
    <citation type="submission" date="2019-11" db="EMBL/GenBank/DDBJ databases">
        <authorList>
            <person name="Li J."/>
        </authorList>
    </citation>
    <scope>NUCLEOTIDE SEQUENCE</scope>
    <source>
        <strain evidence="2">B6B</strain>
    </source>
</reference>
<feature type="coiled-coil region" evidence="1">
    <location>
        <begin position="246"/>
        <end position="326"/>
    </location>
</feature>
<dbReference type="Proteomes" id="UP000799092">
    <property type="component" value="Unassembled WGS sequence"/>
</dbReference>
<organism evidence="2 3">
    <name type="scientific">Aquibacillus halophilus</name>
    <dbReference type="NCBI Taxonomy" id="930132"/>
    <lineage>
        <taxon>Bacteria</taxon>
        <taxon>Bacillati</taxon>
        <taxon>Bacillota</taxon>
        <taxon>Bacilli</taxon>
        <taxon>Bacillales</taxon>
        <taxon>Bacillaceae</taxon>
        <taxon>Aquibacillus</taxon>
    </lineage>
</organism>